<dbReference type="Proteomes" id="UP000480178">
    <property type="component" value="Chromosome"/>
</dbReference>
<dbReference type="AlphaFoldDB" id="A0A6C0GT91"/>
<name>A0A6C0GT91_9BACT</name>
<dbReference type="RefSeq" id="WP_162446725.1">
    <property type="nucleotide sequence ID" value="NZ_CP048222.1"/>
</dbReference>
<protein>
    <submittedName>
        <fullName evidence="1">Uncharacterized protein</fullName>
    </submittedName>
</protein>
<organism evidence="1 2">
    <name type="scientific">Rhodocytophaga rosea</name>
    <dbReference type="NCBI Taxonomy" id="2704465"/>
    <lineage>
        <taxon>Bacteria</taxon>
        <taxon>Pseudomonadati</taxon>
        <taxon>Bacteroidota</taxon>
        <taxon>Cytophagia</taxon>
        <taxon>Cytophagales</taxon>
        <taxon>Rhodocytophagaceae</taxon>
        <taxon>Rhodocytophaga</taxon>
    </lineage>
</organism>
<evidence type="ECO:0000313" key="2">
    <source>
        <dbReference type="Proteomes" id="UP000480178"/>
    </source>
</evidence>
<evidence type="ECO:0000313" key="1">
    <source>
        <dbReference type="EMBL" id="QHT70753.1"/>
    </source>
</evidence>
<gene>
    <name evidence="1" type="ORF">GXP67_30945</name>
</gene>
<reference evidence="1 2" key="1">
    <citation type="submission" date="2020-01" db="EMBL/GenBank/DDBJ databases">
        <authorList>
            <person name="Kim M.K."/>
        </authorList>
    </citation>
    <scope>NUCLEOTIDE SEQUENCE [LARGE SCALE GENOMIC DNA]</scope>
    <source>
        <strain evidence="1 2">172606-1</strain>
    </source>
</reference>
<dbReference type="EMBL" id="CP048222">
    <property type="protein sequence ID" value="QHT70753.1"/>
    <property type="molecule type" value="Genomic_DNA"/>
</dbReference>
<sequence length="250" mass="28912">MFKIMKMRIVYEGILLRLLLLLMACSSNDSSTTDPSLADESSKEQNMSAAAMYRRDSLLTSPSQLLSTIDSLYKTGAGGTDSLKIHIEGYKYFISNWFTSELDEDLKLCPDVKKIFSLHNTILSDHVENYTDLLSKINSKLPSPAKDSLRKQYQLQLSRDITQYLEPLLSNLYTITPEKISQTDVFCPETFSREKERELKGKPGKEKELQETLARFKASPVVQMYNFYKKRQQHLPDELTALNRRYYLFF</sequence>
<proteinExistence type="predicted"/>
<accession>A0A6C0GT91</accession>
<dbReference type="KEGG" id="rhoz:GXP67_30945"/>
<keyword evidence="2" id="KW-1185">Reference proteome</keyword>